<evidence type="ECO:0000256" key="1">
    <source>
        <dbReference type="SAM" id="MobiDB-lite"/>
    </source>
</evidence>
<organism evidence="2 3">
    <name type="scientific">Alienimonas chondri</name>
    <dbReference type="NCBI Taxonomy" id="2681879"/>
    <lineage>
        <taxon>Bacteria</taxon>
        <taxon>Pseudomonadati</taxon>
        <taxon>Planctomycetota</taxon>
        <taxon>Planctomycetia</taxon>
        <taxon>Planctomycetales</taxon>
        <taxon>Planctomycetaceae</taxon>
        <taxon>Alienimonas</taxon>
    </lineage>
</organism>
<accession>A0ABX1VI38</accession>
<feature type="compositionally biased region" description="Basic residues" evidence="1">
    <location>
        <begin position="494"/>
        <end position="509"/>
    </location>
</feature>
<feature type="compositionally biased region" description="Low complexity" evidence="1">
    <location>
        <begin position="452"/>
        <end position="465"/>
    </location>
</feature>
<feature type="compositionally biased region" description="Gly residues" evidence="1">
    <location>
        <begin position="42"/>
        <end position="53"/>
    </location>
</feature>
<feature type="compositionally biased region" description="Low complexity" evidence="1">
    <location>
        <begin position="510"/>
        <end position="520"/>
    </location>
</feature>
<gene>
    <name evidence="2" type="ORF">LzC2_38870</name>
</gene>
<feature type="compositionally biased region" description="Basic and acidic residues" evidence="1">
    <location>
        <begin position="119"/>
        <end position="138"/>
    </location>
</feature>
<feature type="compositionally biased region" description="Basic and acidic residues" evidence="1">
    <location>
        <begin position="175"/>
        <end position="187"/>
    </location>
</feature>
<feature type="compositionally biased region" description="Basic and acidic residues" evidence="1">
    <location>
        <begin position="431"/>
        <end position="445"/>
    </location>
</feature>
<name>A0ABX1VI38_9PLAN</name>
<feature type="compositionally biased region" description="Basic residues" evidence="1">
    <location>
        <begin position="261"/>
        <end position="270"/>
    </location>
</feature>
<feature type="compositionally biased region" description="Basic and acidic residues" evidence="1">
    <location>
        <begin position="521"/>
        <end position="530"/>
    </location>
</feature>
<reference evidence="2 3" key="1">
    <citation type="journal article" date="2020" name="Syst. Appl. Microbiol.">
        <title>Alienimonas chondri sp. nov., a novel planctomycete isolated from the biofilm of the red alga Chondrus crispus.</title>
        <authorList>
            <person name="Vitorino I."/>
            <person name="Albuquerque L."/>
            <person name="Wiegand S."/>
            <person name="Kallscheuer N."/>
            <person name="da Costa M.S."/>
            <person name="Lobo-da-Cunha A."/>
            <person name="Jogler C."/>
            <person name="Lage O.M."/>
        </authorList>
    </citation>
    <scope>NUCLEOTIDE SEQUENCE [LARGE SCALE GENOMIC DNA]</scope>
    <source>
        <strain evidence="2 3">LzC2</strain>
    </source>
</reference>
<feature type="compositionally biased region" description="Basic residues" evidence="1">
    <location>
        <begin position="389"/>
        <end position="403"/>
    </location>
</feature>
<protein>
    <recommendedName>
        <fullName evidence="4">LigA</fullName>
    </recommendedName>
</protein>
<proteinExistence type="predicted"/>
<keyword evidence="3" id="KW-1185">Reference proteome</keyword>
<feature type="compositionally biased region" description="Low complexity" evidence="1">
    <location>
        <begin position="376"/>
        <end position="388"/>
    </location>
</feature>
<evidence type="ECO:0000313" key="3">
    <source>
        <dbReference type="Proteomes" id="UP000609651"/>
    </source>
</evidence>
<feature type="region of interest" description="Disordered" evidence="1">
    <location>
        <begin position="1"/>
        <end position="586"/>
    </location>
</feature>
<evidence type="ECO:0008006" key="4">
    <source>
        <dbReference type="Google" id="ProtNLM"/>
    </source>
</evidence>
<evidence type="ECO:0000313" key="2">
    <source>
        <dbReference type="EMBL" id="NNJ27778.1"/>
    </source>
</evidence>
<feature type="compositionally biased region" description="Basic residues" evidence="1">
    <location>
        <begin position="466"/>
        <end position="477"/>
    </location>
</feature>
<sequence>MVDGAVERRPGGDGGGAGSRSLRLAAPPGLGGPVRRLRPASGGAGSVGRGRTAGRGRAPPSGNARFESRRDRGGSRPSPVGREAIGGPRQRRRRRGSGRAGPDPATDWRGGRSHGPAAGDRRLERHGDARSAPDDAVARQRRRAGPCRGGRPGDPPPHLARHAKRGLAVSSPAHPHPDPARVLHVDRNLGPQELVSQHQCRCPLAGRPRSAQRRPVGAAGDRSAAPARRRSLERRPPDAVSGTAARRSRVRQSRRSPGDPRRRRSSHRGRLQGGGRPAPCRRSGDGRRGPLCAGAPAGSPRLGIGGVRNPAALPRQRQERGPVRGARRHRPCRLDELPQRAAVLSERLPRRPSPRAGPRGVAEDLGPPSGGSLADAGVRLAGGVLRRGPGIRRRPHGDRRRRPAAGLGDAARFARRLVRRSAGSGELLAGRGDDPWRTPEGDRPPAGRARTPSRVGARPGAAGRGARPRRSRRRSGGRGRGVAQRSPGGDSRGRRMGTQHIAGRHRPRGGARTAGAAVCRGDGRRIEHVRRPLRPQPRKGIGRSTGRNRRRRGGPRVAPRPRPRSGRTGTTLDAIRQRRLPGRGTG</sequence>
<comment type="caution">
    <text evidence="2">The sequence shown here is derived from an EMBL/GenBank/DDBJ whole genome shotgun (WGS) entry which is preliminary data.</text>
</comment>
<feature type="compositionally biased region" description="Basic residues" evidence="1">
    <location>
        <begin position="531"/>
        <end position="565"/>
    </location>
</feature>
<dbReference type="Proteomes" id="UP000609651">
    <property type="component" value="Unassembled WGS sequence"/>
</dbReference>
<feature type="compositionally biased region" description="Basic and acidic residues" evidence="1">
    <location>
        <begin position="1"/>
        <end position="11"/>
    </location>
</feature>
<feature type="compositionally biased region" description="Basic residues" evidence="1">
    <location>
        <begin position="577"/>
        <end position="586"/>
    </location>
</feature>
<dbReference type="EMBL" id="WTPX01000203">
    <property type="protein sequence ID" value="NNJ27778.1"/>
    <property type="molecule type" value="Genomic_DNA"/>
</dbReference>
<feature type="compositionally biased region" description="Low complexity" evidence="1">
    <location>
        <begin position="75"/>
        <end position="88"/>
    </location>
</feature>